<proteinExistence type="inferred from homology"/>
<dbReference type="InterPro" id="IPR005337">
    <property type="entry name" value="RapZ-like"/>
</dbReference>
<name>D5XCA1_THEPJ</name>
<dbReference type="RefSeq" id="WP_013121543.1">
    <property type="nucleotide sequence ID" value="NC_014152.1"/>
</dbReference>
<dbReference type="EMBL" id="CP002028">
    <property type="protein sequence ID" value="ADG83553.1"/>
    <property type="molecule type" value="Genomic_DNA"/>
</dbReference>
<dbReference type="GO" id="GO:0005525">
    <property type="term" value="F:GTP binding"/>
    <property type="evidence" value="ECO:0007669"/>
    <property type="project" value="UniProtKB-UniRule"/>
</dbReference>
<dbReference type="PIRSF" id="PIRSF005052">
    <property type="entry name" value="P-loopkin"/>
    <property type="match status" value="1"/>
</dbReference>
<dbReference type="HOGENOM" id="CLU_059558_0_0_9"/>
<evidence type="ECO:0000256" key="1">
    <source>
        <dbReference type="ARBA" id="ARBA00022741"/>
    </source>
</evidence>
<dbReference type="PANTHER" id="PTHR30448:SF0">
    <property type="entry name" value="RNASE ADAPTER PROTEIN RAPZ"/>
    <property type="match status" value="1"/>
</dbReference>
<protein>
    <submittedName>
        <fullName evidence="7">Uncharacterized protein</fullName>
    </submittedName>
</protein>
<dbReference type="SUPFAM" id="SSF52540">
    <property type="entry name" value="P-loop containing nucleoside triphosphate hydrolases"/>
    <property type="match status" value="1"/>
</dbReference>
<reference evidence="7 8" key="1">
    <citation type="submission" date="2010-05" db="EMBL/GenBank/DDBJ databases">
        <title>Complete sequence of Thermincola sp. JR.</title>
        <authorList>
            <consortium name="US DOE Joint Genome Institute"/>
            <person name="Lucas S."/>
            <person name="Copeland A."/>
            <person name="Lapidus A."/>
            <person name="Cheng J.-F."/>
            <person name="Bruce D."/>
            <person name="Goodwin L."/>
            <person name="Pitluck S."/>
            <person name="Chertkov O."/>
            <person name="Detter J.C."/>
            <person name="Han C."/>
            <person name="Tapia R."/>
            <person name="Land M."/>
            <person name="Hauser L."/>
            <person name="Kyrpides N."/>
            <person name="Mikhailova N."/>
            <person name="Hazen T.C."/>
            <person name="Woyke T."/>
        </authorList>
    </citation>
    <scope>NUCLEOTIDE SEQUENCE [LARGE SCALE GENOMIC DNA]</scope>
    <source>
        <strain evidence="7 8">JR</strain>
    </source>
</reference>
<keyword evidence="1 4" id="KW-0547">Nucleotide-binding</keyword>
<dbReference type="InterPro" id="IPR027417">
    <property type="entry name" value="P-loop_NTPase"/>
</dbReference>
<dbReference type="STRING" id="635013.TherJR_2719"/>
<organism evidence="7 8">
    <name type="scientific">Thermincola potens (strain JR)</name>
    <dbReference type="NCBI Taxonomy" id="635013"/>
    <lineage>
        <taxon>Bacteria</taxon>
        <taxon>Bacillati</taxon>
        <taxon>Bacillota</taxon>
        <taxon>Clostridia</taxon>
        <taxon>Eubacteriales</taxon>
        <taxon>Thermincolaceae</taxon>
        <taxon>Thermincola</taxon>
    </lineage>
</organism>
<dbReference type="KEGG" id="tjr:TherJR_2719"/>
<evidence type="ECO:0000313" key="7">
    <source>
        <dbReference type="EMBL" id="ADG83553.1"/>
    </source>
</evidence>
<feature type="binding site" evidence="4">
    <location>
        <begin position="62"/>
        <end position="65"/>
    </location>
    <ligand>
        <name>GTP</name>
        <dbReference type="ChEBI" id="CHEBI:37565"/>
    </ligand>
</feature>
<dbReference type="Pfam" id="PF03668">
    <property type="entry name" value="RapZ-like_N"/>
    <property type="match status" value="1"/>
</dbReference>
<dbReference type="HAMAP" id="MF_00636">
    <property type="entry name" value="RapZ_like"/>
    <property type="match status" value="1"/>
</dbReference>
<gene>
    <name evidence="7" type="ordered locus">TherJR_2719</name>
</gene>
<feature type="domain" description="RapZ C-terminal" evidence="6">
    <location>
        <begin position="166"/>
        <end position="286"/>
    </location>
</feature>
<dbReference type="AlphaFoldDB" id="D5XCA1"/>
<dbReference type="Pfam" id="PF22740">
    <property type="entry name" value="PapZ_C"/>
    <property type="match status" value="1"/>
</dbReference>
<evidence type="ECO:0000259" key="6">
    <source>
        <dbReference type="Pfam" id="PF22740"/>
    </source>
</evidence>
<dbReference type="GO" id="GO:0005524">
    <property type="term" value="F:ATP binding"/>
    <property type="evidence" value="ECO:0007669"/>
    <property type="project" value="UniProtKB-UniRule"/>
</dbReference>
<dbReference type="PANTHER" id="PTHR30448">
    <property type="entry name" value="RNASE ADAPTER PROTEIN RAPZ"/>
    <property type="match status" value="1"/>
</dbReference>
<dbReference type="Proteomes" id="UP000002377">
    <property type="component" value="Chromosome"/>
</dbReference>
<dbReference type="eggNOG" id="COG1660">
    <property type="taxonomic scope" value="Bacteria"/>
</dbReference>
<feature type="binding site" evidence="4">
    <location>
        <begin position="11"/>
        <end position="18"/>
    </location>
    <ligand>
        <name>ATP</name>
        <dbReference type="ChEBI" id="CHEBI:30616"/>
    </ligand>
</feature>
<evidence type="ECO:0000259" key="5">
    <source>
        <dbReference type="Pfam" id="PF03668"/>
    </source>
</evidence>
<dbReference type="Gene3D" id="3.40.50.300">
    <property type="entry name" value="P-loop containing nucleotide triphosphate hydrolases"/>
    <property type="match status" value="1"/>
</dbReference>
<feature type="domain" description="RapZ-like N-terminal" evidence="5">
    <location>
        <begin position="5"/>
        <end position="159"/>
    </location>
</feature>
<dbReference type="InterPro" id="IPR053931">
    <property type="entry name" value="RapZ_C"/>
</dbReference>
<keyword evidence="2 4" id="KW-0067">ATP-binding</keyword>
<evidence type="ECO:0000256" key="2">
    <source>
        <dbReference type="ARBA" id="ARBA00022840"/>
    </source>
</evidence>
<dbReference type="InterPro" id="IPR053930">
    <property type="entry name" value="RapZ-like_N"/>
</dbReference>
<keyword evidence="8" id="KW-1185">Reference proteome</keyword>
<evidence type="ECO:0000256" key="3">
    <source>
        <dbReference type="ARBA" id="ARBA00023134"/>
    </source>
</evidence>
<evidence type="ECO:0000313" key="8">
    <source>
        <dbReference type="Proteomes" id="UP000002377"/>
    </source>
</evidence>
<accession>D5XCA1</accession>
<evidence type="ECO:0000256" key="4">
    <source>
        <dbReference type="HAMAP-Rule" id="MF_00636"/>
    </source>
</evidence>
<sequence>MKDTKLVIVTGLSGAGKTQAIWCLEDLGYFCVDNLPPTLIAKFAELCAQSEGKINKIALVVDIRGGGFFDSINESLENLDRIGIKYEILFLEASDETLVRRFKESRRPHPLRPHGRVLEGIHEERKRLEELRGRAHKIIDTSNLSNKQLKEEIIALFSTAREEAALKITVLSFGFKYGLPMDADLVMDVRFLPNPYYVDSLRPLTGDDKEVQDYVMDSPISRTFLRRYYGLIKFLIPHYIKEGKTSLVIAIGCTGGQHRSVTLANKLGAMLQSDRNYVVVRHRDIDKNSSGVRENV</sequence>
<dbReference type="NCBIfam" id="NF003828">
    <property type="entry name" value="PRK05416.1"/>
    <property type="match status" value="1"/>
</dbReference>
<keyword evidence="3 4" id="KW-0342">GTP-binding</keyword>
<dbReference type="OrthoDB" id="9784461at2"/>